<organism evidence="2 3">
    <name type="scientific">Solidesulfovibrio magneticus (strain ATCC 700980 / DSM 13731 / RS-1)</name>
    <name type="common">Desulfovibrio magneticus</name>
    <dbReference type="NCBI Taxonomy" id="573370"/>
    <lineage>
        <taxon>Bacteria</taxon>
        <taxon>Pseudomonadati</taxon>
        <taxon>Thermodesulfobacteriota</taxon>
        <taxon>Desulfovibrionia</taxon>
        <taxon>Desulfovibrionales</taxon>
        <taxon>Desulfovibrionaceae</taxon>
        <taxon>Solidesulfovibrio</taxon>
    </lineage>
</organism>
<dbReference type="RefSeq" id="WP_015861031.1">
    <property type="nucleotide sequence ID" value="NC_012796.1"/>
</dbReference>
<proteinExistence type="predicted"/>
<dbReference type="InterPro" id="IPR036286">
    <property type="entry name" value="LexA/Signal_pep-like_sf"/>
</dbReference>
<evidence type="ECO:0000313" key="2">
    <source>
        <dbReference type="EMBL" id="BAH75850.1"/>
    </source>
</evidence>
<dbReference type="KEGG" id="dma:DMR_23590"/>
<evidence type="ECO:0000259" key="1">
    <source>
        <dbReference type="Pfam" id="PF00717"/>
    </source>
</evidence>
<dbReference type="STRING" id="573370.DMR_23590"/>
<keyword evidence="3" id="KW-1185">Reference proteome</keyword>
<accession>C4XSM8</accession>
<dbReference type="Gene3D" id="2.10.109.10">
    <property type="entry name" value="Umud Fragment, subunit A"/>
    <property type="match status" value="1"/>
</dbReference>
<name>C4XSM8_SOLM1</name>
<evidence type="ECO:0000313" key="3">
    <source>
        <dbReference type="Proteomes" id="UP000009071"/>
    </source>
</evidence>
<dbReference type="SUPFAM" id="SSF51306">
    <property type="entry name" value="LexA/Signal peptidase"/>
    <property type="match status" value="1"/>
</dbReference>
<dbReference type="InterPro" id="IPR039418">
    <property type="entry name" value="LexA-like"/>
</dbReference>
<gene>
    <name evidence="2" type="ordered locus">DMR_23590</name>
</gene>
<dbReference type="EMBL" id="AP010904">
    <property type="protein sequence ID" value="BAH75850.1"/>
    <property type="molecule type" value="Genomic_DNA"/>
</dbReference>
<reference evidence="2 3" key="1">
    <citation type="journal article" date="2009" name="Genome Res.">
        <title>Whole genome sequence of Desulfovibrio magneticus strain RS-1 revealed common gene clusters in magnetotactic bacteria.</title>
        <authorList>
            <person name="Nakazawa H."/>
            <person name="Arakaki A."/>
            <person name="Narita-Yamada S."/>
            <person name="Yashiro I."/>
            <person name="Jinno K."/>
            <person name="Aoki N."/>
            <person name="Tsuruyama A."/>
            <person name="Okamura Y."/>
            <person name="Tanikawa S."/>
            <person name="Fujita N."/>
            <person name="Takeyama H."/>
            <person name="Matsunaga T."/>
        </authorList>
    </citation>
    <scope>NUCLEOTIDE SEQUENCE [LARGE SCALE GENOMIC DNA]</scope>
    <source>
        <strain evidence="3">ATCC 700980 / DSM 13731 / RS-1</strain>
    </source>
</reference>
<dbReference type="Pfam" id="PF00717">
    <property type="entry name" value="Peptidase_S24"/>
    <property type="match status" value="1"/>
</dbReference>
<protein>
    <recommendedName>
        <fullName evidence="1">Peptidase S24/S26A/S26B/S26C domain-containing protein</fullName>
    </recommendedName>
</protein>
<sequence length="145" mass="15966">MPKPLPQNRLSSQPFSREVAVHAMNSLDPKTGTWTPTIMETIEIAESLTRPHLLVVRMEDSGMEPVIRRKAYVGLDCDDVTARSGEIYALSIPGEGLVIKQVERDSAGQRLRLVSASPRHAARSLAQGGHAYVVVGRVIWVIQDL</sequence>
<dbReference type="AlphaFoldDB" id="C4XSM8"/>
<dbReference type="OrthoDB" id="5456800at2"/>
<feature type="domain" description="Peptidase S24/S26A/S26B/S26C" evidence="1">
    <location>
        <begin position="39"/>
        <end position="139"/>
    </location>
</feature>
<dbReference type="Proteomes" id="UP000009071">
    <property type="component" value="Chromosome"/>
</dbReference>
<dbReference type="InterPro" id="IPR015927">
    <property type="entry name" value="Peptidase_S24_S26A/B/C"/>
</dbReference>
<dbReference type="eggNOG" id="COG2932">
    <property type="taxonomic scope" value="Bacteria"/>
</dbReference>
<dbReference type="CDD" id="cd06529">
    <property type="entry name" value="S24_LexA-like"/>
    <property type="match status" value="1"/>
</dbReference>
<dbReference type="HOGENOM" id="CLU_1783751_0_0_7"/>